<feature type="domain" description="Phasin" evidence="1">
    <location>
        <begin position="7"/>
        <end position="106"/>
    </location>
</feature>
<dbReference type="AlphaFoldDB" id="A0A2I8F490"/>
<evidence type="ECO:0000259" key="1">
    <source>
        <dbReference type="Pfam" id="PF09361"/>
    </source>
</evidence>
<dbReference type="EMBL" id="CP026114">
    <property type="protein sequence ID" value="AUT66482.1"/>
    <property type="molecule type" value="Genomic_DNA"/>
</dbReference>
<evidence type="ECO:0000313" key="2">
    <source>
        <dbReference type="EMBL" id="AUT66482.1"/>
    </source>
</evidence>
<dbReference type="Pfam" id="PF09361">
    <property type="entry name" value="Phasin_2"/>
    <property type="match status" value="1"/>
</dbReference>
<sequence>MSSLSGEQAVASQRASIETLSNVWTKAFGCIEKLTELNLRAAKSTLAENQAIASAALSTKDPQALFALHAKRAQAAMEEAQSYWRHVWNIVVSTQAELVTSAEAQFNKRLRDTQAFVDTAASNAPVGSEAAVNALQTAVTAASEATSATIEASKKAAEQAREIAESSIDAAASASNRATRQAAEQVKAATKK</sequence>
<reference evidence="2 3" key="1">
    <citation type="submission" date="2018-01" db="EMBL/GenBank/DDBJ databases">
        <title>Species boundaries and ecological features among Paraburkholderia terrae DSMZ17804T, P. hospita DSMZ17164T and P. caribensis DSMZ13236T.</title>
        <authorList>
            <person name="Pratama A.A."/>
        </authorList>
    </citation>
    <scope>NUCLEOTIDE SEQUENCE [LARGE SCALE GENOMIC DNA]</scope>
    <source>
        <strain evidence="2 3">DSM 17804</strain>
    </source>
</reference>
<dbReference type="KEGG" id="pter:C2L65_43200"/>
<dbReference type="InterPro" id="IPR010127">
    <property type="entry name" value="Phasin_subfam-1"/>
</dbReference>
<dbReference type="NCBIfam" id="TIGR01841">
    <property type="entry name" value="phasin"/>
    <property type="match status" value="1"/>
</dbReference>
<dbReference type="RefSeq" id="WP_042305858.1">
    <property type="nucleotide sequence ID" value="NZ_CP026114.1"/>
</dbReference>
<evidence type="ECO:0000313" key="3">
    <source>
        <dbReference type="Proteomes" id="UP000243502"/>
    </source>
</evidence>
<organism evidence="2 3">
    <name type="scientific">Paraburkholderia terrae</name>
    <dbReference type="NCBI Taxonomy" id="311230"/>
    <lineage>
        <taxon>Bacteria</taxon>
        <taxon>Pseudomonadati</taxon>
        <taxon>Pseudomonadota</taxon>
        <taxon>Betaproteobacteria</taxon>
        <taxon>Burkholderiales</taxon>
        <taxon>Burkholderiaceae</taxon>
        <taxon>Paraburkholderia</taxon>
    </lineage>
</organism>
<proteinExistence type="predicted"/>
<gene>
    <name evidence="2" type="ORF">C2L65_43200</name>
</gene>
<dbReference type="InterPro" id="IPR018968">
    <property type="entry name" value="Phasin"/>
</dbReference>
<name>A0A2I8F490_9BURK</name>
<protein>
    <submittedName>
        <fullName evidence="2">Phasin</fullName>
    </submittedName>
</protein>
<accession>A0A2I8F490</accession>
<dbReference type="OrthoDB" id="9102284at2"/>
<dbReference type="Proteomes" id="UP000243502">
    <property type="component" value="Chromosome 4"/>
</dbReference>